<dbReference type="AlphaFoldDB" id="A0A7Z2VMV5"/>
<dbReference type="Proteomes" id="UP000502248">
    <property type="component" value="Chromosome"/>
</dbReference>
<reference evidence="1 2" key="1">
    <citation type="submission" date="2020-04" db="EMBL/GenBank/DDBJ databases">
        <title>Genome sequencing of novel species.</title>
        <authorList>
            <person name="Heo J."/>
            <person name="Kim S.-J."/>
            <person name="Kim J.-S."/>
            <person name="Hong S.-B."/>
            <person name="Kwon S.-W."/>
        </authorList>
    </citation>
    <scope>NUCLEOTIDE SEQUENCE [LARGE SCALE GENOMIC DNA]</scope>
    <source>
        <strain evidence="1 2">MFER-1</strain>
    </source>
</reference>
<protein>
    <submittedName>
        <fullName evidence="1">Uncharacterized protein</fullName>
    </submittedName>
</protein>
<proteinExistence type="predicted"/>
<gene>
    <name evidence="1" type="ORF">HH215_24305</name>
</gene>
<sequence length="53" mass="6474">MWQYVDYEYRAWRDDRHRSVFLCVEVNMESTVKVVDYRVEIMPQVEDSSATKL</sequence>
<accession>A0A7Z2VMV5</accession>
<dbReference type="EMBL" id="CP051680">
    <property type="protein sequence ID" value="QJD85989.1"/>
    <property type="molecule type" value="Genomic_DNA"/>
</dbReference>
<dbReference type="KEGG" id="cheb:HH215_24305"/>
<dbReference type="RefSeq" id="WP_169282241.1">
    <property type="nucleotide sequence ID" value="NZ_CP051680.1"/>
</dbReference>
<evidence type="ECO:0000313" key="1">
    <source>
        <dbReference type="EMBL" id="QJD85989.1"/>
    </source>
</evidence>
<keyword evidence="2" id="KW-1185">Reference proteome</keyword>
<evidence type="ECO:0000313" key="2">
    <source>
        <dbReference type="Proteomes" id="UP000502248"/>
    </source>
</evidence>
<name>A0A7Z2VMV5_9BACL</name>
<organism evidence="1 2">
    <name type="scientific">Cohnella herbarum</name>
    <dbReference type="NCBI Taxonomy" id="2728023"/>
    <lineage>
        <taxon>Bacteria</taxon>
        <taxon>Bacillati</taxon>
        <taxon>Bacillota</taxon>
        <taxon>Bacilli</taxon>
        <taxon>Bacillales</taxon>
        <taxon>Paenibacillaceae</taxon>
        <taxon>Cohnella</taxon>
    </lineage>
</organism>